<proteinExistence type="predicted"/>
<evidence type="ECO:0000256" key="1">
    <source>
        <dbReference type="SAM" id="MobiDB-lite"/>
    </source>
</evidence>
<protein>
    <submittedName>
        <fullName evidence="2">Uncharacterized protein</fullName>
    </submittedName>
</protein>
<accession>A0ABN1UTG9</accession>
<organism evidence="2 3">
    <name type="scientific">Streptomyces hebeiensis</name>
    <dbReference type="NCBI Taxonomy" id="229486"/>
    <lineage>
        <taxon>Bacteria</taxon>
        <taxon>Bacillati</taxon>
        <taxon>Actinomycetota</taxon>
        <taxon>Actinomycetes</taxon>
        <taxon>Kitasatosporales</taxon>
        <taxon>Streptomycetaceae</taxon>
        <taxon>Streptomyces</taxon>
    </lineage>
</organism>
<sequence length="67" mass="7049">MLIPRPRSGRGPARPGCGARPAERAGGRAWGKAVGRALPNGDFTLGHDAPLAGDLDRIRRVRPVRAA</sequence>
<dbReference type="Proteomes" id="UP001501371">
    <property type="component" value="Unassembled WGS sequence"/>
</dbReference>
<dbReference type="EMBL" id="BAAAKV010000018">
    <property type="protein sequence ID" value="GAA1167041.1"/>
    <property type="molecule type" value="Genomic_DNA"/>
</dbReference>
<comment type="caution">
    <text evidence="2">The sequence shown here is derived from an EMBL/GenBank/DDBJ whole genome shotgun (WGS) entry which is preliminary data.</text>
</comment>
<reference evidence="2 3" key="1">
    <citation type="journal article" date="2019" name="Int. J. Syst. Evol. Microbiol.">
        <title>The Global Catalogue of Microorganisms (GCM) 10K type strain sequencing project: providing services to taxonomists for standard genome sequencing and annotation.</title>
        <authorList>
            <consortium name="The Broad Institute Genomics Platform"/>
            <consortium name="The Broad Institute Genome Sequencing Center for Infectious Disease"/>
            <person name="Wu L."/>
            <person name="Ma J."/>
        </authorList>
    </citation>
    <scope>NUCLEOTIDE SEQUENCE [LARGE SCALE GENOMIC DNA]</scope>
    <source>
        <strain evidence="2 3">JCM 12696</strain>
    </source>
</reference>
<evidence type="ECO:0000313" key="3">
    <source>
        <dbReference type="Proteomes" id="UP001501371"/>
    </source>
</evidence>
<gene>
    <name evidence="2" type="ORF">GCM10009654_25050</name>
</gene>
<evidence type="ECO:0000313" key="2">
    <source>
        <dbReference type="EMBL" id="GAA1167041.1"/>
    </source>
</evidence>
<feature type="compositionally biased region" description="Low complexity" evidence="1">
    <location>
        <begin position="1"/>
        <end position="20"/>
    </location>
</feature>
<feature type="region of interest" description="Disordered" evidence="1">
    <location>
        <begin position="1"/>
        <end position="28"/>
    </location>
</feature>
<keyword evidence="3" id="KW-1185">Reference proteome</keyword>
<name>A0ABN1UTG9_9ACTN</name>